<sequence length="183" mass="20648">MGRAKKESNNAEFVHGSYVFLDEAVRKQHGNLYVYEQGHSRISADLHVIDAEHFHTIAGQQITSSESLKVRLALQFFKFAVTLSKHASMSLQAITLGHHAGLPDELRQAQKPPKAAKYLLLLVPGRFREGLVGDLEEEFTTILVPEFGPRAAKIYYWWHVLLACAYAARSLLYAVTKWLLRSS</sequence>
<proteinExistence type="predicted"/>
<protein>
    <submittedName>
        <fullName evidence="2">Uncharacterized protein</fullName>
    </submittedName>
</protein>
<evidence type="ECO:0000313" key="3">
    <source>
        <dbReference type="Proteomes" id="UP001634747"/>
    </source>
</evidence>
<evidence type="ECO:0000256" key="1">
    <source>
        <dbReference type="SAM" id="Phobius"/>
    </source>
</evidence>
<reference evidence="2 3" key="1">
    <citation type="submission" date="2024-12" db="EMBL/GenBank/DDBJ databases">
        <authorList>
            <person name="Lee Y."/>
        </authorList>
    </citation>
    <scope>NUCLEOTIDE SEQUENCE [LARGE SCALE GENOMIC DNA]</scope>
    <source>
        <strain evidence="2 3">03SUJ4</strain>
    </source>
</reference>
<dbReference type="EMBL" id="JBJYXY010000001">
    <property type="protein sequence ID" value="MFN2974918.1"/>
    <property type="molecule type" value="Genomic_DNA"/>
</dbReference>
<organism evidence="2 3">
    <name type="scientific">Terriglobus aquaticus</name>
    <dbReference type="NCBI Taxonomy" id="940139"/>
    <lineage>
        <taxon>Bacteria</taxon>
        <taxon>Pseudomonadati</taxon>
        <taxon>Acidobacteriota</taxon>
        <taxon>Terriglobia</taxon>
        <taxon>Terriglobales</taxon>
        <taxon>Acidobacteriaceae</taxon>
        <taxon>Terriglobus</taxon>
    </lineage>
</organism>
<name>A0ABW9KI79_9BACT</name>
<evidence type="ECO:0000313" key="2">
    <source>
        <dbReference type="EMBL" id="MFN2974918.1"/>
    </source>
</evidence>
<keyword evidence="1" id="KW-0812">Transmembrane</keyword>
<gene>
    <name evidence="2" type="ORF">ACK2TP_04015</name>
</gene>
<dbReference type="RefSeq" id="WP_263413534.1">
    <property type="nucleotide sequence ID" value="NZ_BAABBH010000001.1"/>
</dbReference>
<feature type="transmembrane region" description="Helical" evidence="1">
    <location>
        <begin position="155"/>
        <end position="175"/>
    </location>
</feature>
<keyword evidence="3" id="KW-1185">Reference proteome</keyword>
<accession>A0ABW9KI79</accession>
<keyword evidence="1" id="KW-1133">Transmembrane helix</keyword>
<comment type="caution">
    <text evidence="2">The sequence shown here is derived from an EMBL/GenBank/DDBJ whole genome shotgun (WGS) entry which is preliminary data.</text>
</comment>
<keyword evidence="1" id="KW-0472">Membrane</keyword>
<dbReference type="Proteomes" id="UP001634747">
    <property type="component" value="Unassembled WGS sequence"/>
</dbReference>